<dbReference type="GO" id="GO:0004739">
    <property type="term" value="F:pyruvate dehydrogenase (acetyl-transferring) activity"/>
    <property type="evidence" value="ECO:0007669"/>
    <property type="project" value="UniProtKB-EC"/>
</dbReference>
<evidence type="ECO:0000256" key="2">
    <source>
        <dbReference type="ARBA" id="ARBA00012281"/>
    </source>
</evidence>
<dbReference type="PANTHER" id="PTHR11516:SF60">
    <property type="entry name" value="PYRUVATE DEHYDROGENASE E1 COMPONENT SUBUNIT ALPHA"/>
    <property type="match status" value="1"/>
</dbReference>
<keyword evidence="3" id="KW-0809">Transit peptide</keyword>
<dbReference type="Pfam" id="PF00676">
    <property type="entry name" value="E1_dh"/>
    <property type="match status" value="1"/>
</dbReference>
<evidence type="ECO:0000313" key="7">
    <source>
        <dbReference type="EMBL" id="CAH0591557.1"/>
    </source>
</evidence>
<dbReference type="CDD" id="cd02000">
    <property type="entry name" value="TPP_E1_PDC_ADC_BCADC"/>
    <property type="match status" value="1"/>
</dbReference>
<feature type="domain" description="Dehydrogenase E1 component" evidence="6">
    <location>
        <begin position="2"/>
        <end position="254"/>
    </location>
</feature>
<dbReference type="EMBL" id="LR824022">
    <property type="protein sequence ID" value="CAH0591557.1"/>
    <property type="molecule type" value="Genomic_DNA"/>
</dbReference>
<dbReference type="InterPro" id="IPR050642">
    <property type="entry name" value="PDH_E1_Alpha_Subunit"/>
</dbReference>
<sequence length="287" mass="31425">MRKTDVLVGAYRCHGWTHLMGVSALGVLSELSGRRTGCCRGKGGSMHMYYARLYGGNGIVGATGPLGAGVAFAHKYLNNGGVVFTLYGDGSANQGQIHEAFNMSKLWNLPLVYVCENNKYGLGTAATRASASTDYYTRGDYVPGLWCDGMDVLSSRVAGQFVVDWVVSGKGPIVLELETYRYTGHSMSDPGTSYRSREEVAEVRAKRDPITSFKEKLLKYQLATPEEIKAVETKTKKIVDAAAKQAKAEPEIGPEELTADIYVDYDWPIRGLYPGVPHKHLKVAKRK</sequence>
<evidence type="ECO:0000256" key="3">
    <source>
        <dbReference type="ARBA" id="ARBA00022946"/>
    </source>
</evidence>
<dbReference type="OrthoDB" id="10256198at2759"/>
<evidence type="ECO:0000256" key="5">
    <source>
        <dbReference type="ARBA" id="ARBA00023052"/>
    </source>
</evidence>
<protein>
    <recommendedName>
        <fullName evidence="2">pyruvate dehydrogenase (acetyl-transferring)</fullName>
        <ecNumber evidence="2">1.2.4.1</ecNumber>
    </recommendedName>
</protein>
<dbReference type="InterPro" id="IPR029061">
    <property type="entry name" value="THDP-binding"/>
</dbReference>
<dbReference type="EC" id="1.2.4.1" evidence="2"/>
<organism evidence="7 8">
    <name type="scientific">Chrysodeixis includens</name>
    <name type="common">Soybean looper</name>
    <name type="synonym">Pseudoplusia includens</name>
    <dbReference type="NCBI Taxonomy" id="689277"/>
    <lineage>
        <taxon>Eukaryota</taxon>
        <taxon>Metazoa</taxon>
        <taxon>Ecdysozoa</taxon>
        <taxon>Arthropoda</taxon>
        <taxon>Hexapoda</taxon>
        <taxon>Insecta</taxon>
        <taxon>Pterygota</taxon>
        <taxon>Neoptera</taxon>
        <taxon>Endopterygota</taxon>
        <taxon>Lepidoptera</taxon>
        <taxon>Glossata</taxon>
        <taxon>Ditrysia</taxon>
        <taxon>Noctuoidea</taxon>
        <taxon>Noctuidae</taxon>
        <taxon>Plusiinae</taxon>
        <taxon>Chrysodeixis</taxon>
    </lineage>
</organism>
<name>A0A9P0BSL6_CHRIL</name>
<dbReference type="SUPFAM" id="SSF52518">
    <property type="entry name" value="Thiamin diphosphate-binding fold (THDP-binding)"/>
    <property type="match status" value="1"/>
</dbReference>
<dbReference type="FunFam" id="3.40.50.970:FF:000013">
    <property type="entry name" value="Pyruvate dehydrogenase E1 component subunit alpha"/>
    <property type="match status" value="1"/>
</dbReference>
<evidence type="ECO:0000256" key="4">
    <source>
        <dbReference type="ARBA" id="ARBA00023002"/>
    </source>
</evidence>
<keyword evidence="5" id="KW-0786">Thiamine pyrophosphate</keyword>
<dbReference type="PANTHER" id="PTHR11516">
    <property type="entry name" value="PYRUVATE DEHYDROGENASE E1 COMPONENT, ALPHA SUBUNIT BACTERIAL AND ORGANELLAR"/>
    <property type="match status" value="1"/>
</dbReference>
<reference evidence="7" key="1">
    <citation type="submission" date="2021-12" db="EMBL/GenBank/DDBJ databases">
        <authorList>
            <person name="King R."/>
        </authorList>
    </citation>
    <scope>NUCLEOTIDE SEQUENCE</scope>
</reference>
<comment type="cofactor">
    <cofactor evidence="1">
        <name>thiamine diphosphate</name>
        <dbReference type="ChEBI" id="CHEBI:58937"/>
    </cofactor>
</comment>
<dbReference type="Proteomes" id="UP001154114">
    <property type="component" value="Chromosome 19"/>
</dbReference>
<accession>A0A9P0BSL6</accession>
<dbReference type="AlphaFoldDB" id="A0A9P0BSL6"/>
<proteinExistence type="predicted"/>
<gene>
    <name evidence="7" type="ORF">CINC_LOCUS5167</name>
</gene>
<dbReference type="InterPro" id="IPR001017">
    <property type="entry name" value="DH_E1"/>
</dbReference>
<keyword evidence="8" id="KW-1185">Reference proteome</keyword>
<dbReference type="GO" id="GO:0006086">
    <property type="term" value="P:pyruvate decarboxylation to acetyl-CoA"/>
    <property type="evidence" value="ECO:0007669"/>
    <property type="project" value="TreeGrafter"/>
</dbReference>
<evidence type="ECO:0000256" key="1">
    <source>
        <dbReference type="ARBA" id="ARBA00001964"/>
    </source>
</evidence>
<dbReference type="Gene3D" id="3.40.50.970">
    <property type="match status" value="1"/>
</dbReference>
<evidence type="ECO:0000259" key="6">
    <source>
        <dbReference type="Pfam" id="PF00676"/>
    </source>
</evidence>
<keyword evidence="4" id="KW-0560">Oxidoreductase</keyword>
<evidence type="ECO:0000313" key="8">
    <source>
        <dbReference type="Proteomes" id="UP001154114"/>
    </source>
</evidence>